<dbReference type="NCBIfam" id="TIGR04131">
    <property type="entry name" value="Bac_Flav_CTERM"/>
    <property type="match status" value="1"/>
</dbReference>
<dbReference type="Gene3D" id="2.60.40.3440">
    <property type="match status" value="3"/>
</dbReference>
<feature type="signal peptide" evidence="1">
    <location>
        <begin position="1"/>
        <end position="25"/>
    </location>
</feature>
<evidence type="ECO:0000313" key="3">
    <source>
        <dbReference type="Proteomes" id="UP001153642"/>
    </source>
</evidence>
<sequence length="749" mass="82066">MKHQNRHIKQLVLGLLLLVGYQVSAQFVLQAPESNPEDGTISNYHWYVLDGESKTELGSDPTQQVFIPGVYFATYDGTKCGKNATSYFIVTYCNEPKNSVTLNIENSVSANASVSWNQGIANGNLNPSVTATKDIEEYIATVTKAGYSKKLPTFKVVCLQEEFELVDDVVAEVATAGTEINMLDNDVAIPSIGMITFSSPSNGSVSIDKNGTPMDPSDDILIYVPGSDFNGVDSFTYTLTLTNSDNTEMTDTATISINAMLAQNDALVVEEDSGSGPSNQIDVSLNDNIGSLGGDDNNYQLTANASHGVVIEIVDGVFEYVPNADFNGMDSFTYTLIDHNGNSVEANVSIEVTPVNDAPIAENDTFNSISNTESTLDIIYNDRDIDGDELSVQSYTDPQHGILSEENGKLIYYPDLDFVGQDTFTYVITDGNEISNTAEVIINIKPGTRSIVLIDDEVTTNEDEPVVINVLGNDTIASDINYTLSATDNKGTSLKVRKDYTIEYTPEPDFVGTVVFEYTITYTGAEGVVYDFPARVTVIVLPVKDVQDDYADVDSSNQEEVIIPIFNNDTFNPNTTLVIAAISNPVNGTVTVNANNTLSYLVDPGFEGQDIFSYTVRVMHSDGVTWNEEQGMVTVNVLPINPPPPPPVEDELKVHQLVSPNDDGQNDVLKIYGIEDFPENSVKIFNRWGVMVYETTGYGQGNNFFRGYSEGRVSVQQKDKLPVGTYYYVIDYIVDQNTKNMAGYFYINY</sequence>
<dbReference type="Pfam" id="PF17963">
    <property type="entry name" value="Big_9"/>
    <property type="match status" value="5"/>
</dbReference>
<comment type="caution">
    <text evidence="2">The sequence shown here is derived from an EMBL/GenBank/DDBJ whole genome shotgun (WGS) entry which is preliminary data.</text>
</comment>
<evidence type="ECO:0000313" key="2">
    <source>
        <dbReference type="EMBL" id="MDG3587407.1"/>
    </source>
</evidence>
<dbReference type="Pfam" id="PF13585">
    <property type="entry name" value="CHU_C"/>
    <property type="match status" value="1"/>
</dbReference>
<keyword evidence="1" id="KW-0732">Signal</keyword>
<reference evidence="2" key="1">
    <citation type="submission" date="2022-11" db="EMBL/GenBank/DDBJ databases">
        <title>High-quality draft genome sequence of Galbibacter sp. strain CMA-7.</title>
        <authorList>
            <person name="Wei L."/>
            <person name="Dong C."/>
            <person name="Shao Z."/>
        </authorList>
    </citation>
    <scope>NUCLEOTIDE SEQUENCE</scope>
    <source>
        <strain evidence="2">CMA-7</strain>
    </source>
</reference>
<keyword evidence="3" id="KW-1185">Reference proteome</keyword>
<dbReference type="Gene3D" id="2.60.40.2810">
    <property type="match status" value="1"/>
</dbReference>
<dbReference type="Proteomes" id="UP001153642">
    <property type="component" value="Unassembled WGS sequence"/>
</dbReference>
<proteinExistence type="predicted"/>
<evidence type="ECO:0000256" key="1">
    <source>
        <dbReference type="SAM" id="SignalP"/>
    </source>
</evidence>
<gene>
    <name evidence="2" type="ORF">OSR52_16200</name>
</gene>
<feature type="chain" id="PRO_5045526171" evidence="1">
    <location>
        <begin position="26"/>
        <end position="749"/>
    </location>
</feature>
<organism evidence="2 3">
    <name type="scientific">Galbibacter pacificus</name>
    <dbReference type="NCBI Taxonomy" id="2996052"/>
    <lineage>
        <taxon>Bacteria</taxon>
        <taxon>Pseudomonadati</taxon>
        <taxon>Bacteroidota</taxon>
        <taxon>Flavobacteriia</taxon>
        <taxon>Flavobacteriales</taxon>
        <taxon>Flavobacteriaceae</taxon>
        <taxon>Galbibacter</taxon>
    </lineage>
</organism>
<protein>
    <submittedName>
        <fullName evidence="2">Ig-like domain-containing protein</fullName>
    </submittedName>
</protein>
<dbReference type="RefSeq" id="WP_277900886.1">
    <property type="nucleotide sequence ID" value="NZ_JAPMUA010000006.1"/>
</dbReference>
<dbReference type="EMBL" id="JAPMUA010000006">
    <property type="protein sequence ID" value="MDG3587407.1"/>
    <property type="molecule type" value="Genomic_DNA"/>
</dbReference>
<dbReference type="InterPro" id="IPR026341">
    <property type="entry name" value="T9SS_type_B"/>
</dbReference>
<dbReference type="NCBIfam" id="NF012211">
    <property type="entry name" value="tand_rpt_95"/>
    <property type="match status" value="2"/>
</dbReference>
<name>A0ABT6FWD6_9FLAO</name>
<accession>A0ABT6FWD6</accession>